<keyword evidence="6" id="KW-1003">Cell membrane</keyword>
<comment type="catalytic activity">
    <reaction evidence="13">
        <text>Preferential cleavage: (Ac)2-L-Lys-D-Ala-|-D-Ala. Also transpeptidation of peptidyl-alanyl moieties that are N-acyl substituents of D-alanine.</text>
        <dbReference type="EC" id="3.4.16.4"/>
    </reaction>
</comment>
<evidence type="ECO:0000256" key="10">
    <source>
        <dbReference type="ARBA" id="ARBA00022989"/>
    </source>
</evidence>
<feature type="transmembrane region" description="Helical" evidence="14">
    <location>
        <begin position="21"/>
        <end position="43"/>
    </location>
</feature>
<dbReference type="GO" id="GO:0009252">
    <property type="term" value="P:peptidoglycan biosynthetic process"/>
    <property type="evidence" value="ECO:0007669"/>
    <property type="project" value="UniProtKB-UniPathway"/>
</dbReference>
<evidence type="ECO:0000256" key="2">
    <source>
        <dbReference type="ARBA" id="ARBA00004236"/>
    </source>
</evidence>
<dbReference type="PANTHER" id="PTHR30627">
    <property type="entry name" value="PEPTIDOGLYCAN D,D-TRANSPEPTIDASE"/>
    <property type="match status" value="1"/>
</dbReference>
<dbReference type="GO" id="GO:0005886">
    <property type="term" value="C:plasma membrane"/>
    <property type="evidence" value="ECO:0007669"/>
    <property type="project" value="UniProtKB-SubCell"/>
</dbReference>
<dbReference type="InterPro" id="IPR050515">
    <property type="entry name" value="Beta-lactam/transpept"/>
</dbReference>
<dbReference type="PANTHER" id="PTHR30627:SF2">
    <property type="entry name" value="PEPTIDOGLYCAN D,D-TRANSPEPTIDASE MRDA"/>
    <property type="match status" value="1"/>
</dbReference>
<dbReference type="Gene3D" id="3.90.1310.10">
    <property type="entry name" value="Penicillin-binding protein 2a (Domain 2)"/>
    <property type="match status" value="1"/>
</dbReference>
<evidence type="ECO:0000256" key="11">
    <source>
        <dbReference type="ARBA" id="ARBA00023136"/>
    </source>
</evidence>
<dbReference type="Pfam" id="PF00905">
    <property type="entry name" value="Transpeptidase"/>
    <property type="match status" value="1"/>
</dbReference>
<keyword evidence="12" id="KW-0961">Cell wall biogenesis/degradation</keyword>
<evidence type="ECO:0000256" key="5">
    <source>
        <dbReference type="ARBA" id="ARBA00012448"/>
    </source>
</evidence>
<evidence type="ECO:0000256" key="12">
    <source>
        <dbReference type="ARBA" id="ARBA00023316"/>
    </source>
</evidence>
<keyword evidence="9" id="KW-0573">Peptidoglycan synthesis</keyword>
<dbReference type="InterPro" id="IPR005311">
    <property type="entry name" value="PBP_dimer"/>
</dbReference>
<dbReference type="UniPathway" id="UPA00219"/>
<evidence type="ECO:0000256" key="1">
    <source>
        <dbReference type="ARBA" id="ARBA00004167"/>
    </source>
</evidence>
<dbReference type="InterPro" id="IPR012338">
    <property type="entry name" value="Beta-lactam/transpept-like"/>
</dbReference>
<protein>
    <recommendedName>
        <fullName evidence="5">serine-type D-Ala-D-Ala carboxypeptidase</fullName>
        <ecNumber evidence="5">3.4.16.4</ecNumber>
    </recommendedName>
</protein>
<name>A0A4R6U7N7_9BACI</name>
<evidence type="ECO:0000256" key="6">
    <source>
        <dbReference type="ARBA" id="ARBA00022475"/>
    </source>
</evidence>
<feature type="domain" description="Penicillin-binding protein dimerisation" evidence="16">
    <location>
        <begin position="62"/>
        <end position="297"/>
    </location>
</feature>
<evidence type="ECO:0000256" key="13">
    <source>
        <dbReference type="ARBA" id="ARBA00034000"/>
    </source>
</evidence>
<keyword evidence="10 14" id="KW-1133">Transmembrane helix</keyword>
<evidence type="ECO:0000313" key="18">
    <source>
        <dbReference type="Proteomes" id="UP000295632"/>
    </source>
</evidence>
<dbReference type="Gene3D" id="1.10.10.1230">
    <property type="entry name" value="Penicillin-binding protein, N-terminal non-catalytic domain, head sub-domain"/>
    <property type="match status" value="1"/>
</dbReference>
<dbReference type="GO" id="GO:0008658">
    <property type="term" value="F:penicillin binding"/>
    <property type="evidence" value="ECO:0007669"/>
    <property type="project" value="InterPro"/>
</dbReference>
<feature type="domain" description="Penicillin-binding protein transpeptidase" evidence="15">
    <location>
        <begin position="347"/>
        <end position="666"/>
    </location>
</feature>
<dbReference type="InterPro" id="IPR001460">
    <property type="entry name" value="PCN-bd_Tpept"/>
</dbReference>
<dbReference type="SUPFAM" id="SSF56601">
    <property type="entry name" value="beta-lactamase/transpeptidase-like"/>
    <property type="match status" value="1"/>
</dbReference>
<sequence>MADTVKKRKKKRKQLSFRLNILFFVIFLLFSVLILRLGVLQIVHGEEYERSLNRTVNTTVNTPVPRGKIYDSNYNVLVNNKPLYAITYTRDKNTSNEQLLELAKKLSTLIEKPDEDVNLRDEKDYWIITRPEKAREKIATEIEAGELEAGDLYQLQLERITAEDLASINGQEREVMAIYRELAGGYDLVPQNIKIEDVKKEEYARVSEHLAELPGIHTTVNWERNYTQDGMLRSVIGSVSSSETGLPREQLDYYLARGYSRNDRVGTSYLEAQYEDVLQGQKKQVVNTLEDGEVVATKVVTEGKRGKDLVLSIRSQLQKEVEQIVEEEMLQSKQGPHGSSQYANEVYATMLNPNTGEVYAMVGKKFSRNENGEIEFIDNPLGVTNNAYAMGSTVKGASVLAGLESGVIHHGEVIDDRPININDDDEKSSYKYLGYNNEIQALQKSSNVYMFHIAMRMGEYNYRPYESAPFNNPGAYEEVRNYFAQFGLGVDTGIDLPTESSGYTGRDRIIGLLMDMMIGQYDTYTTMQLGQYVSTIANGGYRIQPRLVKEIREPTLSGDGSPGPLIQRFEPNILNKIEMSDTNLGYVQQGFHMAFHTAEGTADEHFADRPYNAAGKTGTAEADNSGNFYNLTLIGYAPYDNPQVAFAIAVPGISDSDPISKDIGQRMMDAFFNYGDYANTNDNQNEEEQGNES</sequence>
<dbReference type="SUPFAM" id="SSF56519">
    <property type="entry name" value="Penicillin binding protein dimerisation domain"/>
    <property type="match status" value="1"/>
</dbReference>
<evidence type="ECO:0000256" key="14">
    <source>
        <dbReference type="SAM" id="Phobius"/>
    </source>
</evidence>
<dbReference type="Pfam" id="PF03717">
    <property type="entry name" value="PBP_dimer"/>
    <property type="match status" value="1"/>
</dbReference>
<dbReference type="GO" id="GO:0008360">
    <property type="term" value="P:regulation of cell shape"/>
    <property type="evidence" value="ECO:0007669"/>
    <property type="project" value="UniProtKB-KW"/>
</dbReference>
<dbReference type="OrthoDB" id="9770103at2"/>
<organism evidence="17 18">
    <name type="scientific">Aureibacillus halotolerans</name>
    <dbReference type="NCBI Taxonomy" id="1508390"/>
    <lineage>
        <taxon>Bacteria</taxon>
        <taxon>Bacillati</taxon>
        <taxon>Bacillota</taxon>
        <taxon>Bacilli</taxon>
        <taxon>Bacillales</taxon>
        <taxon>Bacillaceae</taxon>
        <taxon>Aureibacillus</taxon>
    </lineage>
</organism>
<keyword evidence="18" id="KW-1185">Reference proteome</keyword>
<keyword evidence="8" id="KW-0133">Cell shape</keyword>
<evidence type="ECO:0000259" key="16">
    <source>
        <dbReference type="Pfam" id="PF03717"/>
    </source>
</evidence>
<dbReference type="AlphaFoldDB" id="A0A4R6U7N7"/>
<gene>
    <name evidence="17" type="ORF">EV213_103285</name>
</gene>
<evidence type="ECO:0000256" key="8">
    <source>
        <dbReference type="ARBA" id="ARBA00022960"/>
    </source>
</evidence>
<dbReference type="RefSeq" id="WP_133579556.1">
    <property type="nucleotide sequence ID" value="NZ_SNYJ01000003.1"/>
</dbReference>
<comment type="caution">
    <text evidence="17">The sequence shown here is derived from an EMBL/GenBank/DDBJ whole genome shotgun (WGS) entry which is preliminary data.</text>
</comment>
<evidence type="ECO:0000259" key="15">
    <source>
        <dbReference type="Pfam" id="PF00905"/>
    </source>
</evidence>
<evidence type="ECO:0000256" key="3">
    <source>
        <dbReference type="ARBA" id="ARBA00004752"/>
    </source>
</evidence>
<keyword evidence="7 14" id="KW-0812">Transmembrane</keyword>
<reference evidence="17 18" key="1">
    <citation type="submission" date="2019-03" db="EMBL/GenBank/DDBJ databases">
        <title>Genomic Encyclopedia of Type Strains, Phase IV (KMG-IV): sequencing the most valuable type-strain genomes for metagenomic binning, comparative biology and taxonomic classification.</title>
        <authorList>
            <person name="Goeker M."/>
        </authorList>
    </citation>
    <scope>NUCLEOTIDE SEQUENCE [LARGE SCALE GENOMIC DNA]</scope>
    <source>
        <strain evidence="17 18">DSM 28697</strain>
    </source>
</reference>
<dbReference type="EC" id="3.4.16.4" evidence="5"/>
<dbReference type="GO" id="GO:0009002">
    <property type="term" value="F:serine-type D-Ala-D-Ala carboxypeptidase activity"/>
    <property type="evidence" value="ECO:0007669"/>
    <property type="project" value="UniProtKB-EC"/>
</dbReference>
<comment type="pathway">
    <text evidence="3">Cell wall biogenesis; peptidoglycan biosynthesis.</text>
</comment>
<proteinExistence type="inferred from homology"/>
<accession>A0A4R6U7N7</accession>
<dbReference type="GO" id="GO:0071972">
    <property type="term" value="F:peptidoglycan L,D-transpeptidase activity"/>
    <property type="evidence" value="ECO:0007669"/>
    <property type="project" value="TreeGrafter"/>
</dbReference>
<evidence type="ECO:0000313" key="17">
    <source>
        <dbReference type="EMBL" id="TDQ41702.1"/>
    </source>
</evidence>
<evidence type="ECO:0000256" key="9">
    <source>
        <dbReference type="ARBA" id="ARBA00022984"/>
    </source>
</evidence>
<comment type="subcellular location">
    <subcellularLocation>
        <location evidence="2">Cell membrane</location>
    </subcellularLocation>
    <subcellularLocation>
        <location evidence="1">Membrane</location>
        <topology evidence="1">Single-pass membrane protein</topology>
    </subcellularLocation>
</comment>
<dbReference type="Gene3D" id="3.40.710.10">
    <property type="entry name" value="DD-peptidase/beta-lactamase superfamily"/>
    <property type="match status" value="1"/>
</dbReference>
<dbReference type="InterPro" id="IPR036138">
    <property type="entry name" value="PBP_dimer_sf"/>
</dbReference>
<dbReference type="GO" id="GO:0071555">
    <property type="term" value="P:cell wall organization"/>
    <property type="evidence" value="ECO:0007669"/>
    <property type="project" value="UniProtKB-KW"/>
</dbReference>
<dbReference type="Proteomes" id="UP000295632">
    <property type="component" value="Unassembled WGS sequence"/>
</dbReference>
<keyword evidence="11 14" id="KW-0472">Membrane</keyword>
<comment type="similarity">
    <text evidence="4">Belongs to the transpeptidase family.</text>
</comment>
<evidence type="ECO:0000256" key="4">
    <source>
        <dbReference type="ARBA" id="ARBA00007171"/>
    </source>
</evidence>
<evidence type="ECO:0000256" key="7">
    <source>
        <dbReference type="ARBA" id="ARBA00022692"/>
    </source>
</evidence>
<dbReference type="EMBL" id="SNYJ01000003">
    <property type="protein sequence ID" value="TDQ41702.1"/>
    <property type="molecule type" value="Genomic_DNA"/>
</dbReference>